<dbReference type="PANTHER" id="PTHR48258:SF13">
    <property type="match status" value="1"/>
</dbReference>
<evidence type="ECO:0000313" key="3">
    <source>
        <dbReference type="Proteomes" id="UP000596660"/>
    </source>
</evidence>
<dbReference type="AlphaFoldDB" id="A0A803MKL5"/>
<dbReference type="InterPro" id="IPR025452">
    <property type="entry name" value="DUF4218"/>
</dbReference>
<organism evidence="2 3">
    <name type="scientific">Chenopodium quinoa</name>
    <name type="common">Quinoa</name>
    <dbReference type="NCBI Taxonomy" id="63459"/>
    <lineage>
        <taxon>Eukaryota</taxon>
        <taxon>Viridiplantae</taxon>
        <taxon>Streptophyta</taxon>
        <taxon>Embryophyta</taxon>
        <taxon>Tracheophyta</taxon>
        <taxon>Spermatophyta</taxon>
        <taxon>Magnoliopsida</taxon>
        <taxon>eudicotyledons</taxon>
        <taxon>Gunneridae</taxon>
        <taxon>Pentapetalae</taxon>
        <taxon>Caryophyllales</taxon>
        <taxon>Chenopodiaceae</taxon>
        <taxon>Chenopodioideae</taxon>
        <taxon>Atripliceae</taxon>
        <taxon>Chenopodium</taxon>
    </lineage>
</organism>
<feature type="domain" description="DUF4218" evidence="1">
    <location>
        <begin position="1"/>
        <end position="55"/>
    </location>
</feature>
<dbReference type="PANTHER" id="PTHR48258">
    <property type="entry name" value="DUF4218 DOMAIN-CONTAINING PROTEIN-RELATED"/>
    <property type="match status" value="1"/>
</dbReference>
<evidence type="ECO:0000313" key="2">
    <source>
        <dbReference type="EnsemblPlants" id="AUR62031356-RA:cds"/>
    </source>
</evidence>
<dbReference type="Gramene" id="AUR62031356-RA">
    <property type="protein sequence ID" value="AUR62031356-RA:cds"/>
    <property type="gene ID" value="AUR62031356"/>
</dbReference>
<dbReference type="OMA" id="HNCASAK"/>
<accession>A0A803MKL5</accession>
<keyword evidence="3" id="KW-1185">Reference proteome</keyword>
<reference evidence="2" key="1">
    <citation type="journal article" date="2017" name="Nature">
        <title>The genome of Chenopodium quinoa.</title>
        <authorList>
            <person name="Jarvis D.E."/>
            <person name="Ho Y.S."/>
            <person name="Lightfoot D.J."/>
            <person name="Schmoeckel S.M."/>
            <person name="Li B."/>
            <person name="Borm T.J.A."/>
            <person name="Ohyanagi H."/>
            <person name="Mineta K."/>
            <person name="Michell C.T."/>
            <person name="Saber N."/>
            <person name="Kharbatia N.M."/>
            <person name="Rupper R.R."/>
            <person name="Sharp A.R."/>
            <person name="Dally N."/>
            <person name="Boughton B.A."/>
            <person name="Woo Y.H."/>
            <person name="Gao G."/>
            <person name="Schijlen E.G.W.M."/>
            <person name="Guo X."/>
            <person name="Momin A.A."/>
            <person name="Negrao S."/>
            <person name="Al-Babili S."/>
            <person name="Gehring C."/>
            <person name="Roessner U."/>
            <person name="Jung C."/>
            <person name="Murphy K."/>
            <person name="Arold S.T."/>
            <person name="Gojobori T."/>
            <person name="van der Linden C.G."/>
            <person name="van Loo E.N."/>
            <person name="Jellen E.N."/>
            <person name="Maughan P.J."/>
            <person name="Tester M."/>
        </authorList>
    </citation>
    <scope>NUCLEOTIDE SEQUENCE [LARGE SCALE GENOMIC DNA]</scope>
    <source>
        <strain evidence="2">cv. PI 614886</strain>
    </source>
</reference>
<dbReference type="Pfam" id="PF13960">
    <property type="entry name" value="DUF4218"/>
    <property type="match status" value="1"/>
</dbReference>
<sequence length="173" mass="20690">MYPVERYIQTLKSYVRNRAHPEGSIVEGYLADECLTFCSRYMNDFDTVFNRKARNDDYRKRFNRKVSSIGQGVLVHLDFEESDQIHSYILHNCDELVEFVNEHKLEFQTECPRNIEKRHKAQFSKLILDRVRKLHGEDFVDNDLYNLVCGPLRVARRYTGYIVNGYRFHTNDR</sequence>
<protein>
    <recommendedName>
        <fullName evidence="1">DUF4218 domain-containing protein</fullName>
    </recommendedName>
</protein>
<reference evidence="2" key="2">
    <citation type="submission" date="2021-03" db="UniProtKB">
        <authorList>
            <consortium name="EnsemblPlants"/>
        </authorList>
    </citation>
    <scope>IDENTIFICATION</scope>
</reference>
<name>A0A803MKL5_CHEQI</name>
<proteinExistence type="predicted"/>
<evidence type="ECO:0000259" key="1">
    <source>
        <dbReference type="Pfam" id="PF13960"/>
    </source>
</evidence>
<dbReference type="Proteomes" id="UP000596660">
    <property type="component" value="Unplaced"/>
</dbReference>
<dbReference type="EnsemblPlants" id="AUR62031356-RA">
    <property type="protein sequence ID" value="AUR62031356-RA:cds"/>
    <property type="gene ID" value="AUR62031356"/>
</dbReference>